<protein>
    <submittedName>
        <fullName evidence="5">Toxin</fullName>
    </submittedName>
</protein>
<accession>A0A6S6Y3X7</accession>
<dbReference type="SMART" id="SM00382">
    <property type="entry name" value="AAA"/>
    <property type="match status" value="1"/>
</dbReference>
<evidence type="ECO:0000256" key="1">
    <source>
        <dbReference type="ARBA" id="ARBA00022741"/>
    </source>
</evidence>
<evidence type="ECO:0000313" key="6">
    <source>
        <dbReference type="Proteomes" id="UP000515733"/>
    </source>
</evidence>
<evidence type="ECO:0000313" key="5">
    <source>
        <dbReference type="EMBL" id="CAB1371267.1"/>
    </source>
</evidence>
<dbReference type="InterPro" id="IPR010488">
    <property type="entry name" value="Zeta_toxin_domain"/>
</dbReference>
<evidence type="ECO:0000259" key="4">
    <source>
        <dbReference type="SMART" id="SM00382"/>
    </source>
</evidence>
<feature type="region of interest" description="Disordered" evidence="3">
    <location>
        <begin position="72"/>
        <end position="95"/>
    </location>
</feature>
<dbReference type="Pfam" id="PF18790">
    <property type="entry name" value="KfrB"/>
    <property type="match status" value="1"/>
</dbReference>
<dbReference type="InterPro" id="IPR003593">
    <property type="entry name" value="AAA+_ATPase"/>
</dbReference>
<dbReference type="Gene3D" id="3.40.50.300">
    <property type="entry name" value="P-loop containing nucleotide triphosphate hydrolases"/>
    <property type="match status" value="1"/>
</dbReference>
<dbReference type="Pfam" id="PF06414">
    <property type="entry name" value="Zeta_toxin"/>
    <property type="match status" value="1"/>
</dbReference>
<feature type="compositionally biased region" description="Basic and acidic residues" evidence="3">
    <location>
        <begin position="543"/>
        <end position="561"/>
    </location>
</feature>
<geneLocation type="plasmid" evidence="5 6">
    <name>pI</name>
</geneLocation>
<keyword evidence="6" id="KW-1185">Reference proteome</keyword>
<dbReference type="KEGG" id="doe:DENOEST_P0109"/>
<keyword evidence="2" id="KW-0067">ATP-binding</keyword>
<dbReference type="AlphaFoldDB" id="A0A6S6Y3X7"/>
<name>A0A6S6Y3X7_9PROT</name>
<dbReference type="EMBL" id="LR778302">
    <property type="protein sequence ID" value="CAB1371267.1"/>
    <property type="molecule type" value="Genomic_DNA"/>
</dbReference>
<keyword evidence="5" id="KW-0614">Plasmid</keyword>
<feature type="domain" description="AAA+ ATPase" evidence="4">
    <location>
        <begin position="30"/>
        <end position="168"/>
    </location>
</feature>
<dbReference type="GO" id="GO:0016301">
    <property type="term" value="F:kinase activity"/>
    <property type="evidence" value="ECO:0007669"/>
    <property type="project" value="InterPro"/>
</dbReference>
<proteinExistence type="predicted"/>
<feature type="region of interest" description="Disordered" evidence="3">
    <location>
        <begin position="523"/>
        <end position="561"/>
    </location>
</feature>
<gene>
    <name evidence="5" type="ORF">DENOEST_P0109</name>
</gene>
<evidence type="ECO:0000256" key="3">
    <source>
        <dbReference type="SAM" id="MobiDB-lite"/>
    </source>
</evidence>
<keyword evidence="1" id="KW-0547">Nucleotide-binding</keyword>
<dbReference type="GO" id="GO:0005524">
    <property type="term" value="F:ATP binding"/>
    <property type="evidence" value="ECO:0007669"/>
    <property type="project" value="UniProtKB-KW"/>
</dbReference>
<sequence length="561" mass="62956">MASDISKYGMETAYKGVERDALAETQAQDKPKAILLGGQPGSGKSVLAAEAARELRDQGGAVVIDADRMREENPRYKQLSRDDPQHAADRTQKEAGEWATRLTMAAAENRRNLVVDGTMRSPENIRDLAVRLKEGGYEVEARVMAVSAETSMTRARLRFEEQVAERGTGRFVNREQHDGAYVGMAQTVATLEREKLVDAVRLYDAQQRPIYENRQERGEWQHAPDAARALEQERSRQWTHAERRDHVSALEDIHALAKQREGVRDNVTYTVRTASDGKVITETHNVYEAAKAFRDAKAEDQPSLIRSERGLTGRESASVPGQTSYTEKAGVREYGKWIGGNDEDLKRAYAEVQRPESERSMRPLLADREELAAKLDAARADLARFEQSPAYQRAQAFDQLPKKEALERHPELDGAYKHLHEIKQSWGPQTTQNDRELSYFNARAELSGQLHQGHVPQGNVTLDESKRVTDLAANHRGLMVREAGELKQDVKGEVVATSSHHALVKMSDMVAVRYEKGQLDRDVQAGEKVSIQHGNDKSQVYEQGKEPARDAARDMGRDMGR</sequence>
<dbReference type="RefSeq" id="WP_183148384.1">
    <property type="nucleotide sequence ID" value="NZ_LR778302.1"/>
</dbReference>
<dbReference type="SUPFAM" id="SSF52540">
    <property type="entry name" value="P-loop containing nucleoside triphosphate hydrolases"/>
    <property type="match status" value="1"/>
</dbReference>
<organism evidence="5 6">
    <name type="scientific">Denitratisoma oestradiolicum</name>
    <dbReference type="NCBI Taxonomy" id="311182"/>
    <lineage>
        <taxon>Bacteria</taxon>
        <taxon>Pseudomonadati</taxon>
        <taxon>Pseudomonadota</taxon>
        <taxon>Betaproteobacteria</taxon>
        <taxon>Nitrosomonadales</taxon>
        <taxon>Sterolibacteriaceae</taxon>
        <taxon>Denitratisoma</taxon>
    </lineage>
</organism>
<dbReference type="InterPro" id="IPR027417">
    <property type="entry name" value="P-loop_NTPase"/>
</dbReference>
<dbReference type="InterPro" id="IPR040782">
    <property type="entry name" value="KfrB"/>
</dbReference>
<reference evidence="5 6" key="1">
    <citation type="submission" date="2020-03" db="EMBL/GenBank/DDBJ databases">
        <authorList>
            <consortium name="Genoscope - CEA"/>
            <person name="William W."/>
        </authorList>
    </citation>
    <scope>NUCLEOTIDE SEQUENCE [LARGE SCALE GENOMIC DNA]</scope>
    <source>
        <strain evidence="6">DSM 16959</strain>
        <plasmid evidence="5 6">pI</plasmid>
    </source>
</reference>
<dbReference type="Proteomes" id="UP000515733">
    <property type="component" value="Plasmid pI"/>
</dbReference>
<evidence type="ECO:0000256" key="2">
    <source>
        <dbReference type="ARBA" id="ARBA00022840"/>
    </source>
</evidence>